<reference evidence="1 2" key="1">
    <citation type="journal article" date="2018" name="MBio">
        <title>Comparative Genomics Reveals the Core Gene Toolbox for the Fungus-Insect Symbiosis.</title>
        <authorList>
            <person name="Wang Y."/>
            <person name="Stata M."/>
            <person name="Wang W."/>
            <person name="Stajich J.E."/>
            <person name="White M.M."/>
            <person name="Moncalvo J.M."/>
        </authorList>
    </citation>
    <scope>NUCLEOTIDE SEQUENCE [LARGE SCALE GENOMIC DNA]</scope>
    <source>
        <strain evidence="1 2">AUS-126-30</strain>
    </source>
</reference>
<organism evidence="1 2">
    <name type="scientific">Smittium angustum</name>
    <dbReference type="NCBI Taxonomy" id="133377"/>
    <lineage>
        <taxon>Eukaryota</taxon>
        <taxon>Fungi</taxon>
        <taxon>Fungi incertae sedis</taxon>
        <taxon>Zoopagomycota</taxon>
        <taxon>Kickxellomycotina</taxon>
        <taxon>Harpellomycetes</taxon>
        <taxon>Harpellales</taxon>
        <taxon>Legeriomycetaceae</taxon>
        <taxon>Smittium</taxon>
    </lineage>
</organism>
<evidence type="ECO:0000313" key="2">
    <source>
        <dbReference type="Proteomes" id="UP000245591"/>
    </source>
</evidence>
<evidence type="ECO:0000313" key="1">
    <source>
        <dbReference type="EMBL" id="PWA01998.1"/>
    </source>
</evidence>
<feature type="non-terminal residue" evidence="1">
    <location>
        <position position="164"/>
    </location>
</feature>
<gene>
    <name evidence="1" type="ORF">BB558_001875</name>
</gene>
<dbReference type="AlphaFoldDB" id="A0A2U1JAL4"/>
<proteinExistence type="predicted"/>
<protein>
    <submittedName>
        <fullName evidence="1">Uncharacterized protein</fullName>
    </submittedName>
</protein>
<accession>A0A2U1JAL4</accession>
<sequence length="164" mass="19164">MDFKENFRIGGGPVEMSSTFFNKSQISDLGFAAVYKDSNGNTKYKYFNYLSEILSHDAKYASECLSDLLNDQFFRRFNYVHLWSDSRPHFRTQELIYSVFVDIAGQFEMTFTVNYFCEYHGKSIVDGHFGCLSRWFSQGEINHSIMNILQLKDTFEQATARSRL</sequence>
<comment type="caution">
    <text evidence="1">The sequence shown here is derived from an EMBL/GenBank/DDBJ whole genome shotgun (WGS) entry which is preliminary data.</text>
</comment>
<name>A0A2U1JAL4_SMIAN</name>
<dbReference type="Proteomes" id="UP000245591">
    <property type="component" value="Unassembled WGS sequence"/>
</dbReference>
<dbReference type="EMBL" id="MBFU01000114">
    <property type="protein sequence ID" value="PWA01998.1"/>
    <property type="molecule type" value="Genomic_DNA"/>
</dbReference>
<keyword evidence="2" id="KW-1185">Reference proteome</keyword>